<sequence length="194" mass="21269">MHEILEAVEPAESCAPAALSNTNTVILENEESNPMSTTPTASTTPIITSTQTQDEYMYPPFTINDLKRDPKEPLFTEINIPLPSLPKKGPSTYAHLRTRAHSLQSLRPFHRRGSSSDSSTSKSSASRVAQEPSSVKSREVAAAMDLGKRHRRSRTIDALAVVPAVLVLRAELFTPVSKSSKLSRGEVKWEDGMI</sequence>
<organism evidence="2 3">
    <name type="scientific">Periconia digitata</name>
    <dbReference type="NCBI Taxonomy" id="1303443"/>
    <lineage>
        <taxon>Eukaryota</taxon>
        <taxon>Fungi</taxon>
        <taxon>Dikarya</taxon>
        <taxon>Ascomycota</taxon>
        <taxon>Pezizomycotina</taxon>
        <taxon>Dothideomycetes</taxon>
        <taxon>Pleosporomycetidae</taxon>
        <taxon>Pleosporales</taxon>
        <taxon>Massarineae</taxon>
        <taxon>Periconiaceae</taxon>
        <taxon>Periconia</taxon>
    </lineage>
</organism>
<name>A0A9W4UXA1_9PLEO</name>
<reference evidence="2" key="1">
    <citation type="submission" date="2023-01" db="EMBL/GenBank/DDBJ databases">
        <authorList>
            <person name="Van Ghelder C."/>
            <person name="Rancurel C."/>
        </authorList>
    </citation>
    <scope>NUCLEOTIDE SEQUENCE</scope>
    <source>
        <strain evidence="2">CNCM I-4278</strain>
    </source>
</reference>
<evidence type="ECO:0000313" key="3">
    <source>
        <dbReference type="Proteomes" id="UP001152607"/>
    </source>
</evidence>
<dbReference type="Proteomes" id="UP001152607">
    <property type="component" value="Unassembled WGS sequence"/>
</dbReference>
<protein>
    <submittedName>
        <fullName evidence="2">Uncharacterized protein</fullName>
    </submittedName>
</protein>
<accession>A0A9W4UXA1</accession>
<dbReference type="EMBL" id="CAOQHR010000013">
    <property type="protein sequence ID" value="CAI6342407.1"/>
    <property type="molecule type" value="Genomic_DNA"/>
</dbReference>
<gene>
    <name evidence="2" type="ORF">PDIGIT_LOCUS15614</name>
</gene>
<feature type="compositionally biased region" description="Low complexity" evidence="1">
    <location>
        <begin position="115"/>
        <end position="126"/>
    </location>
</feature>
<keyword evidence="3" id="KW-1185">Reference proteome</keyword>
<dbReference type="OrthoDB" id="3799784at2759"/>
<evidence type="ECO:0000256" key="1">
    <source>
        <dbReference type="SAM" id="MobiDB-lite"/>
    </source>
</evidence>
<dbReference type="AlphaFoldDB" id="A0A9W4UXA1"/>
<feature type="region of interest" description="Disordered" evidence="1">
    <location>
        <begin position="102"/>
        <end position="148"/>
    </location>
</feature>
<evidence type="ECO:0000313" key="2">
    <source>
        <dbReference type="EMBL" id="CAI6342407.1"/>
    </source>
</evidence>
<proteinExistence type="predicted"/>
<comment type="caution">
    <text evidence="2">The sequence shown here is derived from an EMBL/GenBank/DDBJ whole genome shotgun (WGS) entry which is preliminary data.</text>
</comment>